<dbReference type="EMBL" id="RKRE01000003">
    <property type="protein sequence ID" value="RPF42535.1"/>
    <property type="molecule type" value="Genomic_DNA"/>
</dbReference>
<evidence type="ECO:0000256" key="17">
    <source>
        <dbReference type="ARBA" id="ARBA00048623"/>
    </source>
</evidence>
<dbReference type="UniPathway" id="UPA00148">
    <property type="reaction ID" value="UER00238"/>
</dbReference>
<feature type="transmembrane region" description="Helical" evidence="19">
    <location>
        <begin position="227"/>
        <end position="246"/>
    </location>
</feature>
<dbReference type="EC" id="2.7.8.26" evidence="5 19"/>
<comment type="subcellular location">
    <subcellularLocation>
        <location evidence="2 19">Cell membrane</location>
        <topology evidence="2 19">Multi-pass membrane protein</topology>
    </subcellularLocation>
</comment>
<dbReference type="Pfam" id="PF02654">
    <property type="entry name" value="CobS"/>
    <property type="match status" value="1"/>
</dbReference>
<organism evidence="20 21">
    <name type="scientific">Thermodesulfitimonas autotrophica</name>
    <dbReference type="NCBI Taxonomy" id="1894989"/>
    <lineage>
        <taxon>Bacteria</taxon>
        <taxon>Bacillati</taxon>
        <taxon>Bacillota</taxon>
        <taxon>Clostridia</taxon>
        <taxon>Thermoanaerobacterales</taxon>
        <taxon>Thermoanaerobacteraceae</taxon>
        <taxon>Thermodesulfitimonas</taxon>
    </lineage>
</organism>
<evidence type="ECO:0000256" key="12">
    <source>
        <dbReference type="ARBA" id="ARBA00022989"/>
    </source>
</evidence>
<dbReference type="NCBIfam" id="TIGR00317">
    <property type="entry name" value="cobS"/>
    <property type="match status" value="1"/>
</dbReference>
<dbReference type="AlphaFoldDB" id="A0A3N5BA46"/>
<evidence type="ECO:0000256" key="6">
    <source>
        <dbReference type="ARBA" id="ARBA00015850"/>
    </source>
</evidence>
<accession>A0A3N5BA46</accession>
<keyword evidence="12 19" id="KW-1133">Transmembrane helix</keyword>
<dbReference type="Proteomes" id="UP000282654">
    <property type="component" value="Unassembled WGS sequence"/>
</dbReference>
<keyword evidence="9 19" id="KW-0808">Transferase</keyword>
<evidence type="ECO:0000256" key="10">
    <source>
        <dbReference type="ARBA" id="ARBA00022692"/>
    </source>
</evidence>
<keyword evidence="11 19" id="KW-0460">Magnesium</keyword>
<comment type="catalytic activity">
    <reaction evidence="18 19">
        <text>alpha-ribazole 5'-phosphate + adenosylcob(III)inamide-GDP = adenosylcob(III)alamin 5'-phosphate + GMP + H(+)</text>
        <dbReference type="Rhea" id="RHEA:23560"/>
        <dbReference type="ChEBI" id="CHEBI:15378"/>
        <dbReference type="ChEBI" id="CHEBI:57918"/>
        <dbReference type="ChEBI" id="CHEBI:58115"/>
        <dbReference type="ChEBI" id="CHEBI:60487"/>
        <dbReference type="ChEBI" id="CHEBI:60493"/>
        <dbReference type="EC" id="2.7.8.26"/>
    </reaction>
</comment>
<keyword evidence="8 19" id="KW-0169">Cobalamin biosynthesis</keyword>
<evidence type="ECO:0000313" key="21">
    <source>
        <dbReference type="Proteomes" id="UP000282654"/>
    </source>
</evidence>
<protein>
    <recommendedName>
        <fullName evidence="6 19">Adenosylcobinamide-GDP ribazoletransferase</fullName>
        <ecNumber evidence="5 19">2.7.8.26</ecNumber>
    </recommendedName>
    <alternativeName>
        <fullName evidence="16 19">Cobalamin synthase</fullName>
    </alternativeName>
    <alternativeName>
        <fullName evidence="15 19">Cobalamin-5'-phosphate synthase</fullName>
    </alternativeName>
</protein>
<feature type="transmembrane region" description="Helical" evidence="19">
    <location>
        <begin position="54"/>
        <end position="78"/>
    </location>
</feature>
<comment type="cofactor">
    <cofactor evidence="1 19">
        <name>Mg(2+)</name>
        <dbReference type="ChEBI" id="CHEBI:18420"/>
    </cofactor>
</comment>
<sequence length="248" mass="26393">MRFLVGLALSFLLAVQNLTRLPVGNVPFEPAVLGRGAAFFPVVGFLLGGLSVGVYYLAGLIFPPLVVAALLVALGLLLTGGMHVDGFIDTVDGLGGRDAARRLAIMRDSRVGAFGVMGGITLLLLRFSLLASLDGAWHLLLLAPVVSRWGMVWAILLFPYARPQGQGRIYKDYTTWRETVAATVFALGIAFLIRGWAGLCLALAALMLVLFMGAFFKQHLGGLTGDTYGAVNEVLEVFVLAVGLAVRC</sequence>
<dbReference type="InterPro" id="IPR003805">
    <property type="entry name" value="CobS"/>
</dbReference>
<dbReference type="PANTHER" id="PTHR34148">
    <property type="entry name" value="ADENOSYLCOBINAMIDE-GDP RIBAZOLETRANSFERASE"/>
    <property type="match status" value="1"/>
</dbReference>
<evidence type="ECO:0000256" key="2">
    <source>
        <dbReference type="ARBA" id="ARBA00004651"/>
    </source>
</evidence>
<name>A0A3N5BA46_9THEO</name>
<keyword evidence="7 19" id="KW-1003">Cell membrane</keyword>
<evidence type="ECO:0000256" key="4">
    <source>
        <dbReference type="ARBA" id="ARBA00010561"/>
    </source>
</evidence>
<evidence type="ECO:0000256" key="15">
    <source>
        <dbReference type="ARBA" id="ARBA00032605"/>
    </source>
</evidence>
<evidence type="ECO:0000256" key="7">
    <source>
        <dbReference type="ARBA" id="ARBA00022475"/>
    </source>
</evidence>
<comment type="pathway">
    <text evidence="3 19">Cofactor biosynthesis; adenosylcobalamin biosynthesis; adenosylcobalamin from cob(II)yrinate a,c-diamide: step 7/7.</text>
</comment>
<keyword evidence="10 19" id="KW-0812">Transmembrane</keyword>
<comment type="similarity">
    <text evidence="4 19">Belongs to the CobS family.</text>
</comment>
<feature type="transmembrane region" description="Helical" evidence="19">
    <location>
        <begin position="137"/>
        <end position="161"/>
    </location>
</feature>
<evidence type="ECO:0000256" key="1">
    <source>
        <dbReference type="ARBA" id="ARBA00001946"/>
    </source>
</evidence>
<evidence type="ECO:0000256" key="9">
    <source>
        <dbReference type="ARBA" id="ARBA00022679"/>
    </source>
</evidence>
<evidence type="ECO:0000256" key="18">
    <source>
        <dbReference type="ARBA" id="ARBA00049504"/>
    </source>
</evidence>
<evidence type="ECO:0000256" key="19">
    <source>
        <dbReference type="HAMAP-Rule" id="MF_00719"/>
    </source>
</evidence>
<comment type="caution">
    <text evidence="20">The sequence shown here is derived from an EMBL/GenBank/DDBJ whole genome shotgun (WGS) entry which is preliminary data.</text>
</comment>
<dbReference type="HAMAP" id="MF_00719">
    <property type="entry name" value="CobS"/>
    <property type="match status" value="1"/>
</dbReference>
<comment type="function">
    <text evidence="14 19">Joins adenosylcobinamide-GDP and alpha-ribazole to generate adenosylcobalamin (Ado-cobalamin). Also synthesizes adenosylcobalamin 5'-phosphate from adenosylcobinamide-GDP and alpha-ribazole 5'-phosphate.</text>
</comment>
<dbReference type="RefSeq" id="WP_123930785.1">
    <property type="nucleotide sequence ID" value="NZ_RKRE01000003.1"/>
</dbReference>
<dbReference type="PANTHER" id="PTHR34148:SF1">
    <property type="entry name" value="ADENOSYLCOBINAMIDE-GDP RIBAZOLETRANSFERASE"/>
    <property type="match status" value="1"/>
</dbReference>
<evidence type="ECO:0000256" key="13">
    <source>
        <dbReference type="ARBA" id="ARBA00023136"/>
    </source>
</evidence>
<gene>
    <name evidence="19" type="primary">cobS</name>
    <name evidence="20" type="ORF">EDD75_1636</name>
</gene>
<evidence type="ECO:0000256" key="3">
    <source>
        <dbReference type="ARBA" id="ARBA00004663"/>
    </source>
</evidence>
<evidence type="ECO:0000256" key="8">
    <source>
        <dbReference type="ARBA" id="ARBA00022573"/>
    </source>
</evidence>
<dbReference type="GO" id="GO:0008818">
    <property type="term" value="F:cobalamin 5'-phosphate synthase activity"/>
    <property type="evidence" value="ECO:0007669"/>
    <property type="project" value="UniProtKB-UniRule"/>
</dbReference>
<evidence type="ECO:0000256" key="5">
    <source>
        <dbReference type="ARBA" id="ARBA00013200"/>
    </source>
</evidence>
<dbReference type="GO" id="GO:0051073">
    <property type="term" value="F:adenosylcobinamide-GDP ribazoletransferase activity"/>
    <property type="evidence" value="ECO:0007669"/>
    <property type="project" value="UniProtKB-UniRule"/>
</dbReference>
<feature type="transmembrane region" description="Helical" evidence="19">
    <location>
        <begin position="111"/>
        <end position="131"/>
    </location>
</feature>
<reference evidence="20 21" key="1">
    <citation type="submission" date="2018-11" db="EMBL/GenBank/DDBJ databases">
        <title>Genomic Encyclopedia of Type Strains, Phase IV (KMG-IV): sequencing the most valuable type-strain genomes for metagenomic binning, comparative biology and taxonomic classification.</title>
        <authorList>
            <person name="Goeker M."/>
        </authorList>
    </citation>
    <scope>NUCLEOTIDE SEQUENCE [LARGE SCALE GENOMIC DNA]</scope>
    <source>
        <strain evidence="20 21">DSM 102936</strain>
    </source>
</reference>
<dbReference type="GO" id="GO:0009236">
    <property type="term" value="P:cobalamin biosynthetic process"/>
    <property type="evidence" value="ECO:0007669"/>
    <property type="project" value="UniProtKB-UniRule"/>
</dbReference>
<comment type="catalytic activity">
    <reaction evidence="17 19">
        <text>alpha-ribazole + adenosylcob(III)inamide-GDP = adenosylcob(III)alamin + GMP + H(+)</text>
        <dbReference type="Rhea" id="RHEA:16049"/>
        <dbReference type="ChEBI" id="CHEBI:10329"/>
        <dbReference type="ChEBI" id="CHEBI:15378"/>
        <dbReference type="ChEBI" id="CHEBI:18408"/>
        <dbReference type="ChEBI" id="CHEBI:58115"/>
        <dbReference type="ChEBI" id="CHEBI:60487"/>
        <dbReference type="EC" id="2.7.8.26"/>
    </reaction>
</comment>
<evidence type="ECO:0000313" key="20">
    <source>
        <dbReference type="EMBL" id="RPF42535.1"/>
    </source>
</evidence>
<feature type="transmembrane region" description="Helical" evidence="19">
    <location>
        <begin position="182"/>
        <end position="215"/>
    </location>
</feature>
<evidence type="ECO:0000256" key="11">
    <source>
        <dbReference type="ARBA" id="ARBA00022842"/>
    </source>
</evidence>
<evidence type="ECO:0000256" key="14">
    <source>
        <dbReference type="ARBA" id="ARBA00025228"/>
    </source>
</evidence>
<evidence type="ECO:0000256" key="16">
    <source>
        <dbReference type="ARBA" id="ARBA00032853"/>
    </source>
</evidence>
<keyword evidence="13 19" id="KW-0472">Membrane</keyword>
<dbReference type="GO" id="GO:0005886">
    <property type="term" value="C:plasma membrane"/>
    <property type="evidence" value="ECO:0007669"/>
    <property type="project" value="UniProtKB-SubCell"/>
</dbReference>
<proteinExistence type="inferred from homology"/>
<keyword evidence="21" id="KW-1185">Reference proteome</keyword>
<dbReference type="OrthoDB" id="9794626at2"/>